<dbReference type="CDD" id="cd00075">
    <property type="entry name" value="HATPase"/>
    <property type="match status" value="1"/>
</dbReference>
<dbReference type="Gene3D" id="3.30.565.10">
    <property type="entry name" value="Histidine kinase-like ATPase, C-terminal domain"/>
    <property type="match status" value="1"/>
</dbReference>
<dbReference type="PANTHER" id="PTHR43547">
    <property type="entry name" value="TWO-COMPONENT HISTIDINE KINASE"/>
    <property type="match status" value="1"/>
</dbReference>
<dbReference type="InterPro" id="IPR005467">
    <property type="entry name" value="His_kinase_dom"/>
</dbReference>
<sequence>MPCSLRLQGARRENPPVSNRGSVKQPFLSRCQERQQHLEVRVDPSCQTFCTDSSSLYRVLEELLNNACKYTPPGGWIQLEVSCIAHEKETFAHASTNTTPSAATELQIQLRNSGEAISDEELTHIFDRFYRIPKRDLWGQGGSGLGLTLVKSIVEQLGGSIQVNSNDACTCFQLNLPSLII</sequence>
<proteinExistence type="predicted"/>
<dbReference type="GO" id="GO:0016301">
    <property type="term" value="F:kinase activity"/>
    <property type="evidence" value="ECO:0007669"/>
    <property type="project" value="UniProtKB-KW"/>
</dbReference>
<evidence type="ECO:0000256" key="4">
    <source>
        <dbReference type="ARBA" id="ARBA00022777"/>
    </source>
</evidence>
<dbReference type="SMART" id="SM00387">
    <property type="entry name" value="HATPase_c"/>
    <property type="match status" value="1"/>
</dbReference>
<dbReference type="Proteomes" id="UP000830835">
    <property type="component" value="Unassembled WGS sequence"/>
</dbReference>
<dbReference type="PANTHER" id="PTHR43547:SF2">
    <property type="entry name" value="HYBRID SIGNAL TRANSDUCTION HISTIDINE KINASE C"/>
    <property type="match status" value="1"/>
</dbReference>
<evidence type="ECO:0000259" key="6">
    <source>
        <dbReference type="PROSITE" id="PS50109"/>
    </source>
</evidence>
<dbReference type="SUPFAM" id="SSF55874">
    <property type="entry name" value="ATPase domain of HSP90 chaperone/DNA topoisomerase II/histidine kinase"/>
    <property type="match status" value="1"/>
</dbReference>
<dbReference type="InterPro" id="IPR036890">
    <property type="entry name" value="HATPase_C_sf"/>
</dbReference>
<keyword evidence="4 7" id="KW-0808">Transferase</keyword>
<keyword evidence="5" id="KW-0902">Two-component regulatory system</keyword>
<evidence type="ECO:0000256" key="2">
    <source>
        <dbReference type="ARBA" id="ARBA00012438"/>
    </source>
</evidence>
<comment type="caution">
    <text evidence="7">The sequence shown here is derived from an EMBL/GenBank/DDBJ whole genome shotgun (WGS) entry which is preliminary data.</text>
</comment>
<name>A0ABT0CE31_THEVL</name>
<dbReference type="InterPro" id="IPR003594">
    <property type="entry name" value="HATPase_dom"/>
</dbReference>
<dbReference type="EC" id="2.7.13.3" evidence="2"/>
<dbReference type="PRINTS" id="PR00344">
    <property type="entry name" value="BCTRLSENSOR"/>
</dbReference>
<keyword evidence="4 7" id="KW-0418">Kinase</keyword>
<dbReference type="PROSITE" id="PS50109">
    <property type="entry name" value="HIS_KIN"/>
    <property type="match status" value="1"/>
</dbReference>
<dbReference type="EMBL" id="JAFIRA010000044">
    <property type="protein sequence ID" value="MCJ2544041.1"/>
    <property type="molecule type" value="Genomic_DNA"/>
</dbReference>
<dbReference type="Pfam" id="PF02518">
    <property type="entry name" value="HATPase_c"/>
    <property type="match status" value="1"/>
</dbReference>
<keyword evidence="8" id="KW-1185">Reference proteome</keyword>
<dbReference type="InterPro" id="IPR004358">
    <property type="entry name" value="Sig_transdc_His_kin-like_C"/>
</dbReference>
<evidence type="ECO:0000313" key="7">
    <source>
        <dbReference type="EMBL" id="MCJ2544041.1"/>
    </source>
</evidence>
<keyword evidence="3" id="KW-0597">Phosphoprotein</keyword>
<reference evidence="7" key="1">
    <citation type="submission" date="2021-02" db="EMBL/GenBank/DDBJ databases">
        <title>The CRISPR/cas machinery reduction and long-range gene transfer in the hot spring cyanobacterium Synechococcus.</title>
        <authorList>
            <person name="Dvorak P."/>
            <person name="Jahodarova E."/>
            <person name="Hasler P."/>
            <person name="Poulickova A."/>
        </authorList>
    </citation>
    <scope>NUCLEOTIDE SEQUENCE</scope>
    <source>
        <strain evidence="7">Rupite</strain>
    </source>
</reference>
<evidence type="ECO:0000313" key="8">
    <source>
        <dbReference type="Proteomes" id="UP000830835"/>
    </source>
</evidence>
<comment type="catalytic activity">
    <reaction evidence="1">
        <text>ATP + protein L-histidine = ADP + protein N-phospho-L-histidine.</text>
        <dbReference type="EC" id="2.7.13.3"/>
    </reaction>
</comment>
<organism evidence="7 8">
    <name type="scientific">Thermostichus vulcanus str. 'Rupite'</name>
    <dbReference type="NCBI Taxonomy" id="2813851"/>
    <lineage>
        <taxon>Bacteria</taxon>
        <taxon>Bacillati</taxon>
        <taxon>Cyanobacteriota</taxon>
        <taxon>Cyanophyceae</taxon>
        <taxon>Thermostichales</taxon>
        <taxon>Thermostichaceae</taxon>
        <taxon>Thermostichus</taxon>
    </lineage>
</organism>
<accession>A0ABT0CE31</accession>
<evidence type="ECO:0000256" key="5">
    <source>
        <dbReference type="ARBA" id="ARBA00023012"/>
    </source>
</evidence>
<gene>
    <name evidence="7" type="ORF">JX360_14200</name>
</gene>
<protein>
    <recommendedName>
        <fullName evidence="2">histidine kinase</fullName>
        <ecNumber evidence="2">2.7.13.3</ecNumber>
    </recommendedName>
</protein>
<evidence type="ECO:0000256" key="1">
    <source>
        <dbReference type="ARBA" id="ARBA00000085"/>
    </source>
</evidence>
<evidence type="ECO:0000256" key="3">
    <source>
        <dbReference type="ARBA" id="ARBA00022553"/>
    </source>
</evidence>
<feature type="domain" description="Histidine kinase" evidence="6">
    <location>
        <begin position="32"/>
        <end position="180"/>
    </location>
</feature>